<comment type="pathway">
    <text evidence="1 9">Cell wall biogenesis; peptidoglycan biosynthesis.</text>
</comment>
<feature type="active site" description="Nucleophile" evidence="9">
    <location>
        <position position="179"/>
    </location>
</feature>
<dbReference type="AlphaFoldDB" id="A0A4Q2U4V5"/>
<dbReference type="EMBL" id="QYBB01000013">
    <property type="protein sequence ID" value="RYC31599.1"/>
    <property type="molecule type" value="Genomic_DNA"/>
</dbReference>
<dbReference type="InterPro" id="IPR006311">
    <property type="entry name" value="TAT_signal"/>
</dbReference>
<evidence type="ECO:0000256" key="9">
    <source>
        <dbReference type="PROSITE-ProRule" id="PRU01373"/>
    </source>
</evidence>
<reference evidence="12 13" key="2">
    <citation type="submission" date="2019-02" db="EMBL/GenBank/DDBJ databases">
        <title>'Lichenibacterium ramalinii' gen. nov. sp. nov., 'Lichenibacterium minor' gen. nov. sp. nov.</title>
        <authorList>
            <person name="Pankratov T."/>
        </authorList>
    </citation>
    <scope>NUCLEOTIDE SEQUENCE [LARGE SCALE GENOMIC DNA]</scope>
    <source>
        <strain evidence="12 13">RmlP026</strain>
    </source>
</reference>
<dbReference type="PANTHER" id="PTHR30582">
    <property type="entry name" value="L,D-TRANSPEPTIDASE"/>
    <property type="match status" value="1"/>
</dbReference>
<evidence type="ECO:0000256" key="3">
    <source>
        <dbReference type="ARBA" id="ARBA00022676"/>
    </source>
</evidence>
<keyword evidence="8 9" id="KW-0961">Cell wall biogenesis/degradation</keyword>
<dbReference type="CDD" id="cd16913">
    <property type="entry name" value="YkuD_like"/>
    <property type="match status" value="1"/>
</dbReference>
<evidence type="ECO:0000256" key="6">
    <source>
        <dbReference type="ARBA" id="ARBA00022960"/>
    </source>
</evidence>
<dbReference type="RefSeq" id="WP_129227284.1">
    <property type="nucleotide sequence ID" value="NZ_QYBB01000013.1"/>
</dbReference>
<dbReference type="GO" id="GO:0016757">
    <property type="term" value="F:glycosyltransferase activity"/>
    <property type="evidence" value="ECO:0007669"/>
    <property type="project" value="UniProtKB-KW"/>
</dbReference>
<gene>
    <name evidence="12" type="ORF">D3273_13250</name>
</gene>
<accession>A0A4Q2U4V5</accession>
<dbReference type="PROSITE" id="PS51318">
    <property type="entry name" value="TAT"/>
    <property type="match status" value="1"/>
</dbReference>
<evidence type="ECO:0000313" key="12">
    <source>
        <dbReference type="EMBL" id="RYC31599.1"/>
    </source>
</evidence>
<feature type="domain" description="L,D-TPase catalytic" evidence="11">
    <location>
        <begin position="70"/>
        <end position="203"/>
    </location>
</feature>
<reference evidence="12 13" key="1">
    <citation type="submission" date="2018-12" db="EMBL/GenBank/DDBJ databases">
        <authorList>
            <person name="Grouzdev D.S."/>
            <person name="Krutkina M.S."/>
        </authorList>
    </citation>
    <scope>NUCLEOTIDE SEQUENCE [LARGE SCALE GENOMIC DNA]</scope>
    <source>
        <strain evidence="12 13">RmlP026</strain>
    </source>
</reference>
<dbReference type="OrthoDB" id="9795305at2"/>
<name>A0A4Q2U4V5_9HYPH</name>
<evidence type="ECO:0000256" key="8">
    <source>
        <dbReference type="ARBA" id="ARBA00023316"/>
    </source>
</evidence>
<proteinExistence type="inferred from homology"/>
<keyword evidence="5" id="KW-0378">Hydrolase</keyword>
<keyword evidence="7 9" id="KW-0573">Peptidoglycan synthesis</keyword>
<protein>
    <submittedName>
        <fullName evidence="12">L,D-transpeptidase</fullName>
    </submittedName>
</protein>
<evidence type="ECO:0000259" key="11">
    <source>
        <dbReference type="PROSITE" id="PS52029"/>
    </source>
</evidence>
<dbReference type="GO" id="GO:0071972">
    <property type="term" value="F:peptidoglycan L,D-transpeptidase activity"/>
    <property type="evidence" value="ECO:0007669"/>
    <property type="project" value="TreeGrafter"/>
</dbReference>
<feature type="active site" description="Proton donor/acceptor" evidence="9">
    <location>
        <position position="163"/>
    </location>
</feature>
<organism evidence="12 13">
    <name type="scientific">Lichenibacterium minor</name>
    <dbReference type="NCBI Taxonomy" id="2316528"/>
    <lineage>
        <taxon>Bacteria</taxon>
        <taxon>Pseudomonadati</taxon>
        <taxon>Pseudomonadota</taxon>
        <taxon>Alphaproteobacteria</taxon>
        <taxon>Hyphomicrobiales</taxon>
        <taxon>Lichenihabitantaceae</taxon>
        <taxon>Lichenibacterium</taxon>
    </lineage>
</organism>
<dbReference type="InterPro" id="IPR005490">
    <property type="entry name" value="LD_TPept_cat_dom"/>
</dbReference>
<dbReference type="Proteomes" id="UP000290759">
    <property type="component" value="Unassembled WGS sequence"/>
</dbReference>
<evidence type="ECO:0000256" key="1">
    <source>
        <dbReference type="ARBA" id="ARBA00004752"/>
    </source>
</evidence>
<comment type="caution">
    <text evidence="12">The sequence shown here is derived from an EMBL/GenBank/DDBJ whole genome shotgun (WGS) entry which is preliminary data.</text>
</comment>
<dbReference type="UniPathway" id="UPA00219"/>
<dbReference type="InterPro" id="IPR038063">
    <property type="entry name" value="Transpep_catalytic_dom"/>
</dbReference>
<evidence type="ECO:0000313" key="13">
    <source>
        <dbReference type="Proteomes" id="UP000290759"/>
    </source>
</evidence>
<feature type="signal peptide" evidence="10">
    <location>
        <begin position="1"/>
        <end position="25"/>
    </location>
</feature>
<keyword evidence="10" id="KW-0732">Signal</keyword>
<dbReference type="PROSITE" id="PS52029">
    <property type="entry name" value="LD_TPASE"/>
    <property type="match status" value="1"/>
</dbReference>
<comment type="similarity">
    <text evidence="2">Belongs to the YkuD family.</text>
</comment>
<dbReference type="GO" id="GO:0008360">
    <property type="term" value="P:regulation of cell shape"/>
    <property type="evidence" value="ECO:0007669"/>
    <property type="project" value="UniProtKB-UniRule"/>
</dbReference>
<dbReference type="GO" id="GO:0018104">
    <property type="term" value="P:peptidoglycan-protein cross-linking"/>
    <property type="evidence" value="ECO:0007669"/>
    <property type="project" value="TreeGrafter"/>
</dbReference>
<evidence type="ECO:0000256" key="4">
    <source>
        <dbReference type="ARBA" id="ARBA00022679"/>
    </source>
</evidence>
<keyword evidence="3" id="KW-0328">Glycosyltransferase</keyword>
<dbReference type="FunFam" id="2.40.440.10:FF:000002">
    <property type="entry name" value="L,D-transpeptidase ErfK/SrfK"/>
    <property type="match status" value="1"/>
</dbReference>
<keyword evidence="4" id="KW-0808">Transferase</keyword>
<feature type="chain" id="PRO_5020754538" evidence="10">
    <location>
        <begin position="26"/>
        <end position="207"/>
    </location>
</feature>
<dbReference type="Pfam" id="PF03734">
    <property type="entry name" value="YkuD"/>
    <property type="match status" value="1"/>
</dbReference>
<dbReference type="PANTHER" id="PTHR30582:SF24">
    <property type="entry name" value="L,D-TRANSPEPTIDASE ERFK_SRFK-RELATED"/>
    <property type="match status" value="1"/>
</dbReference>
<dbReference type="GO" id="GO:0071555">
    <property type="term" value="P:cell wall organization"/>
    <property type="evidence" value="ECO:0007669"/>
    <property type="project" value="UniProtKB-UniRule"/>
</dbReference>
<evidence type="ECO:0000256" key="5">
    <source>
        <dbReference type="ARBA" id="ARBA00022801"/>
    </source>
</evidence>
<keyword evidence="6 9" id="KW-0133">Cell shape</keyword>
<evidence type="ECO:0000256" key="10">
    <source>
        <dbReference type="SAM" id="SignalP"/>
    </source>
</evidence>
<dbReference type="InterPro" id="IPR050979">
    <property type="entry name" value="LD-transpeptidase"/>
</dbReference>
<keyword evidence="13" id="KW-1185">Reference proteome</keyword>
<dbReference type="SUPFAM" id="SSF141523">
    <property type="entry name" value="L,D-transpeptidase catalytic domain-like"/>
    <property type="match status" value="1"/>
</dbReference>
<evidence type="ECO:0000256" key="2">
    <source>
        <dbReference type="ARBA" id="ARBA00005992"/>
    </source>
</evidence>
<sequence>MAITRRTMLGGSALLGLMGTGAARAAFDPSPFFSGRAEDHGFTYNRSNVAALDPVWQRQLVEHEHHESPGTVIVDTQNHFLYVTFENNTALRYGVGVGLEGFKWFGRATVARKAIWPGWTPPPEMLKRRPDLPHHMAGGPDNPLGPRALYLYRDGTDLGYRLHGTLEPWTIGTDASSGCVRMLPEDVIDLYGRAPVGTAVLVLKHIR</sequence>
<evidence type="ECO:0000256" key="7">
    <source>
        <dbReference type="ARBA" id="ARBA00022984"/>
    </source>
</evidence>
<dbReference type="GO" id="GO:0005576">
    <property type="term" value="C:extracellular region"/>
    <property type="evidence" value="ECO:0007669"/>
    <property type="project" value="TreeGrafter"/>
</dbReference>
<dbReference type="Gene3D" id="2.40.440.10">
    <property type="entry name" value="L,D-transpeptidase catalytic domain-like"/>
    <property type="match status" value="1"/>
</dbReference>